<gene>
    <name evidence="3" type="ORF">QSP1433_LOCUS3158</name>
</gene>
<evidence type="ECO:0000256" key="2">
    <source>
        <dbReference type="SAM" id="Phobius"/>
    </source>
</evidence>
<reference evidence="3" key="1">
    <citation type="submission" date="2021-01" db="EMBL/GenBank/DDBJ databases">
        <authorList>
            <person name="Corre E."/>
            <person name="Pelletier E."/>
            <person name="Niang G."/>
            <person name="Scheremetjew M."/>
            <person name="Finn R."/>
            <person name="Kale V."/>
            <person name="Holt S."/>
            <person name="Cochrane G."/>
            <person name="Meng A."/>
            <person name="Brown T."/>
            <person name="Cohen L."/>
        </authorList>
    </citation>
    <scope>NUCLEOTIDE SEQUENCE</scope>
    <source>
        <strain evidence="3">NY070348D</strain>
    </source>
</reference>
<keyword evidence="2" id="KW-1133">Transmembrane helix</keyword>
<evidence type="ECO:0000313" key="3">
    <source>
        <dbReference type="EMBL" id="CAD9670386.1"/>
    </source>
</evidence>
<protein>
    <submittedName>
        <fullName evidence="3">Uncharacterized protein</fullName>
    </submittedName>
</protein>
<dbReference type="Gene3D" id="3.30.470.20">
    <property type="entry name" value="ATP-grasp fold, B domain"/>
    <property type="match status" value="1"/>
</dbReference>
<dbReference type="PANTHER" id="PTHR46810">
    <property type="entry name" value="INACTIVE POLYGLYCYLASE TTLL10"/>
    <property type="match status" value="1"/>
</dbReference>
<dbReference type="PANTHER" id="PTHR46810:SF1">
    <property type="entry name" value="INACTIVE POLYGLYCYLASE TTLL10"/>
    <property type="match status" value="1"/>
</dbReference>
<feature type="transmembrane region" description="Helical" evidence="2">
    <location>
        <begin position="42"/>
        <end position="58"/>
    </location>
</feature>
<feature type="compositionally biased region" description="Basic residues" evidence="1">
    <location>
        <begin position="1"/>
        <end position="17"/>
    </location>
</feature>
<evidence type="ECO:0000256" key="1">
    <source>
        <dbReference type="SAM" id="MobiDB-lite"/>
    </source>
</evidence>
<dbReference type="AlphaFoldDB" id="A0A7S2RGD7"/>
<organism evidence="3">
    <name type="scientific">Mucochytrium quahogii</name>
    <dbReference type="NCBI Taxonomy" id="96639"/>
    <lineage>
        <taxon>Eukaryota</taxon>
        <taxon>Sar</taxon>
        <taxon>Stramenopiles</taxon>
        <taxon>Bigyra</taxon>
        <taxon>Labyrinthulomycetes</taxon>
        <taxon>Thraustochytrida</taxon>
        <taxon>Thraustochytriidae</taxon>
        <taxon>Mucochytrium</taxon>
    </lineage>
</organism>
<keyword evidence="2" id="KW-0812">Transmembrane</keyword>
<dbReference type="EMBL" id="HBHK01005357">
    <property type="protein sequence ID" value="CAD9670386.1"/>
    <property type="molecule type" value="Transcribed_RNA"/>
</dbReference>
<dbReference type="GO" id="GO:0070737">
    <property type="term" value="F:protein-glycine ligase activity, elongating"/>
    <property type="evidence" value="ECO:0007669"/>
    <property type="project" value="TreeGrafter"/>
</dbReference>
<accession>A0A7S2RGD7</accession>
<proteinExistence type="predicted"/>
<sequence length="629" mass="71272">MDTSKVKKIKKSKKRSKAVVPELADDKYEKDSKTGTAKKRKLIAIVIVVLLGCFLFFRDSSTSETESAVIKVSKSVKAGDKGDKGDSDEESVHLDGVKVIESKHGNLGWSVQQGPLVTKRPPRECLVRRISPQVTTPFFLVNKKAKWKRRIYTCLRFNKQACASAVMADFESRRWKLKPTTKPLNERVLSTFVISDGVTLGKLSQSKPEVFNEIYTVNEGSTYLNVILGADALDGTLMEQFQRRSKFAKSYGCAYNQLKIQPPQYRFDVTGECEKMQSTAKNHGSSPWSLHAFSSTGEATTKSTTPGEISAGAFCKTHAKLSHASESKNIGSMVVESPLKIEGKLFDVRSYLLIGSTMPMMVFFRRGYVRRLNSGTKLNSPYMFDDASADVISLEMFQEHLAKGKVTGSHYVDTFLQSSMKQIALFVFHAARKQLKRRKGTFQIFAVDYVIDKEFRVHLEKTVGNPVMERESGFDFSGLIADMHDLVQELHEYPAAFEGMVKGDKYGSWELIFSELSETCHKIQYNPCHHFIDYNDRDLTKQNKHVGKVQATAKRLDNEDKRIVKKTEEKKKSICKEKHLPYPGPKCNKLIESMDQELFNKLFNEHEASFNPNEFRLPRPGEVFPHEIV</sequence>
<feature type="region of interest" description="Disordered" evidence="1">
    <location>
        <begin position="1"/>
        <end position="31"/>
    </location>
</feature>
<keyword evidence="2" id="KW-0472">Membrane</keyword>
<dbReference type="InterPro" id="IPR027752">
    <property type="entry name" value="TTLL10"/>
</dbReference>
<name>A0A7S2RGD7_9STRA</name>